<organism evidence="1 2">
    <name type="scientific">Reichenbachiella agariperforans</name>
    <dbReference type="NCBI Taxonomy" id="156994"/>
    <lineage>
        <taxon>Bacteria</taxon>
        <taxon>Pseudomonadati</taxon>
        <taxon>Bacteroidota</taxon>
        <taxon>Cytophagia</taxon>
        <taxon>Cytophagales</taxon>
        <taxon>Reichenbachiellaceae</taxon>
        <taxon>Reichenbachiella</taxon>
    </lineage>
</organism>
<sequence>MKIPLLTILKIMSLLITSLRGPDPRSARTYYQACADLDQSLGGFSFKSAQT</sequence>
<evidence type="ECO:0000313" key="2">
    <source>
        <dbReference type="Proteomes" id="UP000184474"/>
    </source>
</evidence>
<evidence type="ECO:0000313" key="1">
    <source>
        <dbReference type="EMBL" id="SHJ40949.1"/>
    </source>
</evidence>
<dbReference type="Proteomes" id="UP000184474">
    <property type="component" value="Unassembled WGS sequence"/>
</dbReference>
<name>A0A1M6J2P4_REIAG</name>
<accession>A0A1M6J2P4</accession>
<proteinExistence type="predicted"/>
<reference evidence="2" key="1">
    <citation type="submission" date="2016-11" db="EMBL/GenBank/DDBJ databases">
        <authorList>
            <person name="Varghese N."/>
            <person name="Submissions S."/>
        </authorList>
    </citation>
    <scope>NUCLEOTIDE SEQUENCE [LARGE SCALE GENOMIC DNA]</scope>
    <source>
        <strain evidence="2">DSM 26134</strain>
    </source>
</reference>
<dbReference type="EMBL" id="FRAA01000001">
    <property type="protein sequence ID" value="SHJ40949.1"/>
    <property type="molecule type" value="Genomic_DNA"/>
</dbReference>
<gene>
    <name evidence="1" type="ORF">SAMN04488028_10117</name>
</gene>
<keyword evidence="2" id="KW-1185">Reference proteome</keyword>
<protein>
    <submittedName>
        <fullName evidence="1">Uncharacterized protein</fullName>
    </submittedName>
</protein>
<dbReference type="AlphaFoldDB" id="A0A1M6J2P4"/>
<dbReference type="RefSeq" id="WP_170863691.1">
    <property type="nucleotide sequence ID" value="NZ_FRAA01000001.1"/>
</dbReference>